<sequence>MKVILTVLLFAAIISCCSAKKPPKYINYVPHDGINCTGPISGHGTSYLLDKCIPFEYYALKYSIVNGSLQSYFYMTQNCTGQFSVSASSLDTCYRFRNGYVTNPYFYAYLSATKKAIKPPKQQLTLYMKSYDQSNTRCKKDFNWSKYVTNGTSWLLIKDISETLYCNSQNQPIELICNTTSAECFDTNKYADCDPFPEQLSNLVAKCKGPNPQYNDDSDSEDEDEQSFQPSLLKVAQKTVTKDFNLEAFSNFYSPLTSIPSLKV</sequence>
<name>D3B1V8_HETP5</name>
<keyword evidence="3" id="KW-1185">Reference proteome</keyword>
<dbReference type="EMBL" id="ADBJ01000008">
    <property type="protein sequence ID" value="EFA85282.1"/>
    <property type="molecule type" value="Genomic_DNA"/>
</dbReference>
<dbReference type="AlphaFoldDB" id="D3B1V8"/>
<evidence type="ECO:0000313" key="2">
    <source>
        <dbReference type="EMBL" id="EFA85282.1"/>
    </source>
</evidence>
<dbReference type="GeneID" id="31357808"/>
<dbReference type="PANTHER" id="PTHR33576">
    <property type="entry name" value="CARBOHYDRATE BINDING DOMAIN-CONTAINING PROTEIN-RELATED"/>
    <property type="match status" value="1"/>
</dbReference>
<dbReference type="InterPro" id="IPR021837">
    <property type="entry name" value="CfaA/B/C"/>
</dbReference>
<reference evidence="2 3" key="1">
    <citation type="journal article" date="2011" name="Genome Res.">
        <title>Phylogeny-wide analysis of social amoeba genomes highlights ancient origins for complex intercellular communication.</title>
        <authorList>
            <person name="Heidel A.J."/>
            <person name="Lawal H.M."/>
            <person name="Felder M."/>
            <person name="Schilde C."/>
            <person name="Helps N.R."/>
            <person name="Tunggal B."/>
            <person name="Rivero F."/>
            <person name="John U."/>
            <person name="Schleicher M."/>
            <person name="Eichinger L."/>
            <person name="Platzer M."/>
            <person name="Noegel A.A."/>
            <person name="Schaap P."/>
            <person name="Gloeckner G."/>
        </authorList>
    </citation>
    <scope>NUCLEOTIDE SEQUENCE [LARGE SCALE GENOMIC DNA]</scope>
    <source>
        <strain evidence="3">ATCC 26659 / Pp 5 / PN500</strain>
    </source>
</reference>
<accession>D3B1V8</accession>
<protein>
    <submittedName>
        <fullName evidence="2">Uncharacterized protein</fullName>
    </submittedName>
</protein>
<comment type="caution">
    <text evidence="2">The sequence shown here is derived from an EMBL/GenBank/DDBJ whole genome shotgun (WGS) entry which is preliminary data.</text>
</comment>
<organism evidence="2 3">
    <name type="scientific">Heterostelium pallidum (strain ATCC 26659 / Pp 5 / PN500)</name>
    <name type="common">Cellular slime mold</name>
    <name type="synonym">Polysphondylium pallidum</name>
    <dbReference type="NCBI Taxonomy" id="670386"/>
    <lineage>
        <taxon>Eukaryota</taxon>
        <taxon>Amoebozoa</taxon>
        <taxon>Evosea</taxon>
        <taxon>Eumycetozoa</taxon>
        <taxon>Dictyostelia</taxon>
        <taxon>Acytosteliales</taxon>
        <taxon>Acytosteliaceae</taxon>
        <taxon>Heterostelium</taxon>
    </lineage>
</organism>
<dbReference type="Proteomes" id="UP000001396">
    <property type="component" value="Unassembled WGS sequence"/>
</dbReference>
<dbReference type="Pfam" id="PF11912">
    <property type="entry name" value="CfaA_B_C"/>
    <property type="match status" value="1"/>
</dbReference>
<proteinExistence type="predicted"/>
<dbReference type="InParanoid" id="D3B1V8"/>
<keyword evidence="1" id="KW-0732">Signal</keyword>
<dbReference type="RefSeq" id="XP_020437391.1">
    <property type="nucleotide sequence ID" value="XM_020573274.1"/>
</dbReference>
<dbReference type="OMA" id="KYVTNGT"/>
<feature type="chain" id="PRO_5003041261" evidence="1">
    <location>
        <begin position="20"/>
        <end position="264"/>
    </location>
</feature>
<gene>
    <name evidence="2" type="ORF">PPL_02283</name>
</gene>
<evidence type="ECO:0000313" key="3">
    <source>
        <dbReference type="Proteomes" id="UP000001396"/>
    </source>
</evidence>
<dbReference type="PROSITE" id="PS51257">
    <property type="entry name" value="PROKAR_LIPOPROTEIN"/>
    <property type="match status" value="1"/>
</dbReference>
<feature type="signal peptide" evidence="1">
    <location>
        <begin position="1"/>
        <end position="19"/>
    </location>
</feature>
<dbReference type="FunCoup" id="D3B1V8">
    <property type="interactions" value="169"/>
</dbReference>
<evidence type="ECO:0000256" key="1">
    <source>
        <dbReference type="SAM" id="SignalP"/>
    </source>
</evidence>